<evidence type="ECO:0000313" key="3">
    <source>
        <dbReference type="Proteomes" id="UP000643207"/>
    </source>
</evidence>
<evidence type="ECO:0000313" key="2">
    <source>
        <dbReference type="EMBL" id="MBL0719184.1"/>
    </source>
</evidence>
<dbReference type="Proteomes" id="UP000643207">
    <property type="component" value="Unassembled WGS sequence"/>
</dbReference>
<organism evidence="2 3">
    <name type="scientific">Aquariibacter lacus</name>
    <dbReference type="NCBI Taxonomy" id="2801332"/>
    <lineage>
        <taxon>Bacteria</taxon>
        <taxon>Pseudomonadati</taxon>
        <taxon>Pseudomonadota</taxon>
        <taxon>Betaproteobacteria</taxon>
        <taxon>Burkholderiales</taxon>
        <taxon>Sphaerotilaceae</taxon>
        <taxon>Aquariibacter</taxon>
    </lineage>
</organism>
<accession>A0A9X0XCU1</accession>
<name>A0A9X0XCU1_9BURK</name>
<gene>
    <name evidence="2" type="ORF">JI742_04705</name>
</gene>
<reference evidence="2 3" key="1">
    <citation type="submission" date="2021-01" db="EMBL/GenBank/DDBJ databases">
        <title>Piscinibacter sp. Jin2 Genome sequencing and assembly.</title>
        <authorList>
            <person name="Kim I."/>
        </authorList>
    </citation>
    <scope>NUCLEOTIDE SEQUENCE [LARGE SCALE GENOMIC DNA]</scope>
    <source>
        <strain evidence="2 3">Jin2</strain>
    </source>
</reference>
<feature type="signal peptide" evidence="1">
    <location>
        <begin position="1"/>
        <end position="23"/>
    </location>
</feature>
<sequence length="354" mass="36339">MHTPARCLAPSLLVAMLALPVLGAAAPVAVDAQFKPAEAAPRVFKVGSGSALKGLQKVALTQLAVEFLTYDTQSASTSRFATSNVAHAHTYFHLGGVGETQFQALAERAQAAVIDSLKAAGLEVLPPAELHAAPGYRKLADAGQALPMRESGRVVVGPAGTAVYGLNRGQITAPTAQRSNALGALGNLANIGSGLGSMSAIPDSMALQKELGVNGLIEIHLRVHFVELTNENKGFFGRNDAAVVSARAYPVITATHVGILTGTTYATMTLKDPLVLDPAVFVEVKERPTTTGEAAAGVLGAVLNAAAALAGGTTNASKSATYDAIADPARYEEVVGQGLKAVAEMVALQVQSNR</sequence>
<feature type="chain" id="PRO_5040789143" evidence="1">
    <location>
        <begin position="24"/>
        <end position="354"/>
    </location>
</feature>
<comment type="caution">
    <text evidence="2">The sequence shown here is derived from an EMBL/GenBank/DDBJ whole genome shotgun (WGS) entry which is preliminary data.</text>
</comment>
<keyword evidence="3" id="KW-1185">Reference proteome</keyword>
<evidence type="ECO:0000256" key="1">
    <source>
        <dbReference type="SAM" id="SignalP"/>
    </source>
</evidence>
<proteinExistence type="predicted"/>
<protein>
    <submittedName>
        <fullName evidence="2">Uncharacterized protein</fullName>
    </submittedName>
</protein>
<dbReference type="AlphaFoldDB" id="A0A9X0XCU1"/>
<dbReference type="RefSeq" id="WP_201824396.1">
    <property type="nucleotide sequence ID" value="NZ_JAERRA010000001.1"/>
</dbReference>
<dbReference type="EMBL" id="JAERRA010000001">
    <property type="protein sequence ID" value="MBL0719184.1"/>
    <property type="molecule type" value="Genomic_DNA"/>
</dbReference>
<keyword evidence="1" id="KW-0732">Signal</keyword>